<sequence>MSKKQLNIQKLNGILLALLITGVITLTQSRYLASDNPFQQVLQIISGQGKTQKYSKNPTNPDTPSYQLASSVLTQQVKKQLGQKIEWNGAGAFIINNNRTDLKVKVSSLPYANNDIKRVEGKQVPFRANALLAKSTRQYRNRNETGNGYTSWKPVGWHQIHGLSGGYDHAIDRGHLLAYALIGGLKDYDASTSNPSNIAVQTAWANQAYLSDSTGQNYYETLIRKALDSGKRVRYRVTLLYEKNNIISSGSHLEAKANDGSLEFNVFVPNVQKGLKINYQTGQVKRHMN</sequence>
<evidence type="ECO:0000256" key="2">
    <source>
        <dbReference type="ARBA" id="ARBA00022722"/>
    </source>
</evidence>
<dbReference type="InterPro" id="IPR044929">
    <property type="entry name" value="DNA/RNA_non-sp_Endonuclease_sf"/>
</dbReference>
<accession>A0A4U9XJZ5</accession>
<reference evidence="6 7" key="1">
    <citation type="submission" date="2019-05" db="EMBL/GenBank/DDBJ databases">
        <authorList>
            <consortium name="Pathogen Informatics"/>
        </authorList>
    </citation>
    <scope>NUCLEOTIDE SEQUENCE [LARGE SCALE GENOMIC DNA]</scope>
    <source>
        <strain evidence="6 7">NCTC5386</strain>
    </source>
</reference>
<dbReference type="GO" id="GO:0016787">
    <property type="term" value="F:hydrolase activity"/>
    <property type="evidence" value="ECO:0007669"/>
    <property type="project" value="UniProtKB-KW"/>
</dbReference>
<dbReference type="PROSITE" id="PS01070">
    <property type="entry name" value="NUCLEASE_NON_SPEC"/>
    <property type="match status" value="1"/>
</dbReference>
<organism evidence="6 7">
    <name type="scientific">Streptococcus pseudoporcinus</name>
    <dbReference type="NCBI Taxonomy" id="361101"/>
    <lineage>
        <taxon>Bacteria</taxon>
        <taxon>Bacillati</taxon>
        <taxon>Bacillota</taxon>
        <taxon>Bacilli</taxon>
        <taxon>Lactobacillales</taxon>
        <taxon>Streptococcaceae</taxon>
        <taxon>Streptococcus</taxon>
    </lineage>
</organism>
<dbReference type="GO" id="GO:0003676">
    <property type="term" value="F:nucleic acid binding"/>
    <property type="evidence" value="ECO:0007669"/>
    <property type="project" value="InterPro"/>
</dbReference>
<dbReference type="GO" id="GO:0004519">
    <property type="term" value="F:endonuclease activity"/>
    <property type="evidence" value="ECO:0007669"/>
    <property type="project" value="UniProtKB-KW"/>
</dbReference>
<dbReference type="InterPro" id="IPR001604">
    <property type="entry name" value="Endo_G_ENPP1-like_dom"/>
</dbReference>
<evidence type="ECO:0000256" key="3">
    <source>
        <dbReference type="ARBA" id="ARBA00022723"/>
    </source>
</evidence>
<dbReference type="RefSeq" id="WP_077322670.1">
    <property type="nucleotide sequence ID" value="NZ_CABEHT010000001.1"/>
</dbReference>
<dbReference type="GO" id="GO:0046872">
    <property type="term" value="F:metal ion binding"/>
    <property type="evidence" value="ECO:0007669"/>
    <property type="project" value="UniProtKB-KW"/>
</dbReference>
<evidence type="ECO:0000256" key="4">
    <source>
        <dbReference type="ARBA" id="ARBA00022759"/>
    </source>
</evidence>
<keyword evidence="6" id="KW-0378">Hydrolase</keyword>
<dbReference type="Gene3D" id="3.40.570.10">
    <property type="entry name" value="Extracellular Endonuclease, subunit A"/>
    <property type="match status" value="1"/>
</dbReference>
<name>A0A4U9XJZ5_9STRE</name>
<dbReference type="InterPro" id="IPR018524">
    <property type="entry name" value="DNA/RNA_endonuclease_AS"/>
</dbReference>
<comment type="similarity">
    <text evidence="1">Belongs to the DNA/RNA non-specific endonuclease family.</text>
</comment>
<dbReference type="EMBL" id="CABEHT010000001">
    <property type="protein sequence ID" value="VTS13593.1"/>
    <property type="molecule type" value="Genomic_DNA"/>
</dbReference>
<protein>
    <submittedName>
        <fullName evidence="6">Competence associated endonuclease</fullName>
        <ecNumber evidence="6">3.1.30.-</ecNumber>
    </submittedName>
</protein>
<dbReference type="SMART" id="SM00892">
    <property type="entry name" value="Endonuclease_NS"/>
    <property type="match status" value="1"/>
</dbReference>
<evidence type="ECO:0000256" key="1">
    <source>
        <dbReference type="ARBA" id="ARBA00010052"/>
    </source>
</evidence>
<dbReference type="Proteomes" id="UP000394068">
    <property type="component" value="Unassembled WGS sequence"/>
</dbReference>
<keyword evidence="2" id="KW-0540">Nuclease</keyword>
<dbReference type="AlphaFoldDB" id="A0A4U9XJZ5"/>
<evidence type="ECO:0000313" key="7">
    <source>
        <dbReference type="Proteomes" id="UP000394068"/>
    </source>
</evidence>
<keyword evidence="4 6" id="KW-0255">Endonuclease</keyword>
<gene>
    <name evidence="6" type="primary">endA</name>
    <name evidence="6" type="ORF">NCTC5386_01042</name>
</gene>
<dbReference type="EC" id="3.1.30.-" evidence="6"/>
<evidence type="ECO:0000313" key="6">
    <source>
        <dbReference type="EMBL" id="VTS13593.1"/>
    </source>
</evidence>
<feature type="domain" description="DNA/RNA non-specific endonuclease/pyrophosphatase/phosphodiesterase" evidence="5">
    <location>
        <begin position="110"/>
        <end position="286"/>
    </location>
</feature>
<evidence type="ECO:0000259" key="5">
    <source>
        <dbReference type="SMART" id="SM00892"/>
    </source>
</evidence>
<dbReference type="Pfam" id="PF01223">
    <property type="entry name" value="Endonuclease_NS"/>
    <property type="match status" value="1"/>
</dbReference>
<proteinExistence type="inferred from homology"/>
<keyword evidence="3" id="KW-0479">Metal-binding</keyword>